<feature type="signal peptide" evidence="1">
    <location>
        <begin position="1"/>
        <end position="19"/>
    </location>
</feature>
<accession>A0A8H3G4Y8</accession>
<keyword evidence="1" id="KW-0732">Signal</keyword>
<sequence>MITTRWVSLFVVPIEFILATSDILVVPKHDLYELPVNDQDSSIISDAEIGGELDYLDFTVDPSIQEGVGYYCSDCPFAVVDDSSDKGYRWTSDISNGLDLGWSVENEVLNLNHHPLLDNEMNDLRRPQTVNQVTLDEDPEQSPDAYTGELPIEYSVKVVQTRTVEWEDASILDFAGVQQGDIVQFYSIDFEILSLADIDLRDLDVPKINVPVVRREDGLVGLLPYSVVVLTPRSVEYGFLNVSDPYAACTPLLSGCLQ</sequence>
<proteinExistence type="predicted"/>
<evidence type="ECO:0000256" key="1">
    <source>
        <dbReference type="SAM" id="SignalP"/>
    </source>
</evidence>
<reference evidence="2" key="1">
    <citation type="submission" date="2021-03" db="EMBL/GenBank/DDBJ databases">
        <authorList>
            <person name="Tagirdzhanova G."/>
        </authorList>
    </citation>
    <scope>NUCLEOTIDE SEQUENCE</scope>
</reference>
<gene>
    <name evidence="2" type="ORF">HETSPECPRED_009928</name>
</gene>
<dbReference type="Proteomes" id="UP000664521">
    <property type="component" value="Unassembled WGS sequence"/>
</dbReference>
<dbReference type="AlphaFoldDB" id="A0A8H3G4Y8"/>
<keyword evidence="3" id="KW-1185">Reference proteome</keyword>
<evidence type="ECO:0000313" key="2">
    <source>
        <dbReference type="EMBL" id="CAF9935865.1"/>
    </source>
</evidence>
<comment type="caution">
    <text evidence="2">The sequence shown here is derived from an EMBL/GenBank/DDBJ whole genome shotgun (WGS) entry which is preliminary data.</text>
</comment>
<organism evidence="2 3">
    <name type="scientific">Heterodermia speciosa</name>
    <dbReference type="NCBI Taxonomy" id="116794"/>
    <lineage>
        <taxon>Eukaryota</taxon>
        <taxon>Fungi</taxon>
        <taxon>Dikarya</taxon>
        <taxon>Ascomycota</taxon>
        <taxon>Pezizomycotina</taxon>
        <taxon>Lecanoromycetes</taxon>
        <taxon>OSLEUM clade</taxon>
        <taxon>Lecanoromycetidae</taxon>
        <taxon>Caliciales</taxon>
        <taxon>Physciaceae</taxon>
        <taxon>Heterodermia</taxon>
    </lineage>
</organism>
<dbReference type="EMBL" id="CAJPDS010000086">
    <property type="protein sequence ID" value="CAF9935865.1"/>
    <property type="molecule type" value="Genomic_DNA"/>
</dbReference>
<name>A0A8H3G4Y8_9LECA</name>
<feature type="chain" id="PRO_5034061350" evidence="1">
    <location>
        <begin position="20"/>
        <end position="258"/>
    </location>
</feature>
<evidence type="ECO:0000313" key="3">
    <source>
        <dbReference type="Proteomes" id="UP000664521"/>
    </source>
</evidence>
<protein>
    <submittedName>
        <fullName evidence="2">Uncharacterized protein</fullName>
    </submittedName>
</protein>